<accession>A0A072N5B5</accession>
<sequence length="61" mass="6631">MFDLGTMKYRSAEQPAIISRALEATASLISPLHVGTLFNTMNNPGTGRRQHLENGCDGLRA</sequence>
<organism evidence="1 2">
    <name type="scientific">Marinobacter nitratireducens</name>
    <dbReference type="NCBI Taxonomy" id="1137280"/>
    <lineage>
        <taxon>Bacteria</taxon>
        <taxon>Pseudomonadati</taxon>
        <taxon>Pseudomonadota</taxon>
        <taxon>Gammaproteobacteria</taxon>
        <taxon>Pseudomonadales</taxon>
        <taxon>Marinobacteraceae</taxon>
        <taxon>Marinobacter</taxon>
    </lineage>
</organism>
<proteinExistence type="predicted"/>
<name>A0A072N5B5_9GAMM</name>
<evidence type="ECO:0000313" key="1">
    <source>
        <dbReference type="EMBL" id="KEF32919.1"/>
    </source>
</evidence>
<protein>
    <submittedName>
        <fullName evidence="1">Uncharacterized protein</fullName>
    </submittedName>
</protein>
<comment type="caution">
    <text evidence="1">The sequence shown here is derived from an EMBL/GenBank/DDBJ whole genome shotgun (WGS) entry which is preliminary data.</text>
</comment>
<evidence type="ECO:0000313" key="2">
    <source>
        <dbReference type="Proteomes" id="UP000035057"/>
    </source>
</evidence>
<gene>
    <name evidence="1" type="ORF">D777_00481</name>
</gene>
<dbReference type="PATRIC" id="fig|1137280.3.peg.298"/>
<dbReference type="STRING" id="1137280.D777_00481"/>
<reference evidence="1 2" key="1">
    <citation type="submission" date="2012-12" db="EMBL/GenBank/DDBJ databases">
        <title>Genome assembly of Marinobacter sp. AK21.</title>
        <authorList>
            <person name="Khatri I."/>
            <person name="Kumar R."/>
            <person name="Vaidya B."/>
            <person name="Subramanian S."/>
            <person name="Pinnaka A."/>
        </authorList>
    </citation>
    <scope>NUCLEOTIDE SEQUENCE [LARGE SCALE GENOMIC DNA]</scope>
    <source>
        <strain evidence="1 2">AK21</strain>
    </source>
</reference>
<dbReference type="Proteomes" id="UP000035057">
    <property type="component" value="Unassembled WGS sequence"/>
</dbReference>
<dbReference type="EMBL" id="ANIE01000002">
    <property type="protein sequence ID" value="KEF32919.1"/>
    <property type="molecule type" value="Genomic_DNA"/>
</dbReference>
<keyword evidence="2" id="KW-1185">Reference proteome</keyword>
<dbReference type="AlphaFoldDB" id="A0A072N5B5"/>